<dbReference type="PROSITE" id="PS00862">
    <property type="entry name" value="OX2_COVAL_FAD"/>
    <property type="match status" value="1"/>
</dbReference>
<dbReference type="InterPro" id="IPR012951">
    <property type="entry name" value="BBE"/>
</dbReference>
<dbReference type="Pfam" id="PF08031">
    <property type="entry name" value="BBE"/>
    <property type="match status" value="1"/>
</dbReference>
<name>A0A6J5DC08_9BURK</name>
<dbReference type="EC" id="1.5.3.6" evidence="7"/>
<comment type="cofactor">
    <cofactor evidence="1">
        <name>FAD</name>
        <dbReference type="ChEBI" id="CHEBI:57692"/>
    </cofactor>
</comment>
<evidence type="ECO:0000256" key="2">
    <source>
        <dbReference type="ARBA" id="ARBA00005466"/>
    </source>
</evidence>
<keyword evidence="4" id="KW-0274">FAD</keyword>
<proteinExistence type="inferred from homology"/>
<evidence type="ECO:0000256" key="4">
    <source>
        <dbReference type="ARBA" id="ARBA00022827"/>
    </source>
</evidence>
<dbReference type="InterPro" id="IPR006094">
    <property type="entry name" value="Oxid_FAD_bind_N"/>
</dbReference>
<dbReference type="GO" id="GO:0018530">
    <property type="term" value="F:(R)-6-hydroxynicotine oxidase activity"/>
    <property type="evidence" value="ECO:0007669"/>
    <property type="project" value="UniProtKB-EC"/>
</dbReference>
<sequence length="462" mass="50264">MHLATLKQRDGKHVDSAAISAFRSDFKGHVLLPADEGYEAARTIWNASIDKHPGLIARCASASDVIRAVKFARTNDLLVAVKSGGHNVAGRSLCDDGIVIDLSLMKRVSVDPETRTVHVQGGALLADIDRETHLHGLAVPTGVVSRTGIAGLTLGGGVGFLVRKYGMTIDNLLSCEVVTANGDLITASADSNADLFWGLRGGGGNFGIVTSFVFRAHPVKTVLGGLLLYPRADARAVLRHYREFMKTAPEELTAYAGLLSTPDAVPVVGMIVCYCGELAEGERVLAPMRQFGTPVFDGIEPMPFPVMQSLVEQSFPDKSYNYWKSTFVKAFDDDVIDLLIDHMERSTSPLTAVIVEYYAGAPTRVGHAQTAFAHRDPLYNINLSAQWLDPAHSDQHIGWTRTLFDALRPQSTGAYLPNFFSDEVPDQAKVAFGGNYARLAELKAKYDPTNFFSLNQNIKPMR</sequence>
<dbReference type="InterPro" id="IPR016169">
    <property type="entry name" value="FAD-bd_PCMH_sub2"/>
</dbReference>
<evidence type="ECO:0000313" key="7">
    <source>
        <dbReference type="EMBL" id="CAB3751800.1"/>
    </source>
</evidence>
<keyword evidence="3" id="KW-0285">Flavoprotein</keyword>
<dbReference type="SUPFAM" id="SSF56176">
    <property type="entry name" value="FAD-binding/transporter-associated domain-like"/>
    <property type="match status" value="1"/>
</dbReference>
<feature type="domain" description="FAD-binding PCMH-type" evidence="6">
    <location>
        <begin position="49"/>
        <end position="219"/>
    </location>
</feature>
<dbReference type="InterPro" id="IPR016167">
    <property type="entry name" value="FAD-bd_PCMH_sub1"/>
</dbReference>
<dbReference type="GO" id="GO:0071949">
    <property type="term" value="F:FAD binding"/>
    <property type="evidence" value="ECO:0007669"/>
    <property type="project" value="InterPro"/>
</dbReference>
<evidence type="ECO:0000313" key="8">
    <source>
        <dbReference type="Proteomes" id="UP000494363"/>
    </source>
</evidence>
<keyword evidence="5 7" id="KW-0560">Oxidoreductase</keyword>
<dbReference type="InterPro" id="IPR036318">
    <property type="entry name" value="FAD-bd_PCMH-like_sf"/>
</dbReference>
<evidence type="ECO:0000259" key="6">
    <source>
        <dbReference type="PROSITE" id="PS51387"/>
    </source>
</evidence>
<evidence type="ECO:0000256" key="1">
    <source>
        <dbReference type="ARBA" id="ARBA00001974"/>
    </source>
</evidence>
<dbReference type="AlphaFoldDB" id="A0A6J5DC08"/>
<reference evidence="7 8" key="1">
    <citation type="submission" date="2020-04" db="EMBL/GenBank/DDBJ databases">
        <authorList>
            <person name="De Canck E."/>
        </authorList>
    </citation>
    <scope>NUCLEOTIDE SEQUENCE [LARGE SCALE GENOMIC DNA]</scope>
    <source>
        <strain evidence="7 8">LMG 29542</strain>
    </source>
</reference>
<dbReference type="InterPro" id="IPR016166">
    <property type="entry name" value="FAD-bd_PCMH"/>
</dbReference>
<dbReference type="PROSITE" id="PS51387">
    <property type="entry name" value="FAD_PCMH"/>
    <property type="match status" value="1"/>
</dbReference>
<dbReference type="InterPro" id="IPR050416">
    <property type="entry name" value="FAD-linked_Oxidoreductase"/>
</dbReference>
<dbReference type="InterPro" id="IPR006093">
    <property type="entry name" value="Oxy_OxRdtase_FAD_BS"/>
</dbReference>
<evidence type="ECO:0000256" key="5">
    <source>
        <dbReference type="ARBA" id="ARBA00023002"/>
    </source>
</evidence>
<accession>A0A6J5DC08</accession>
<dbReference type="Pfam" id="PF01565">
    <property type="entry name" value="FAD_binding_4"/>
    <property type="match status" value="1"/>
</dbReference>
<keyword evidence="8" id="KW-1185">Reference proteome</keyword>
<dbReference type="Gene3D" id="3.30.43.10">
    <property type="entry name" value="Uridine Diphospho-n-acetylenolpyruvylglucosamine Reductase, domain 2"/>
    <property type="match status" value="1"/>
</dbReference>
<dbReference type="PANTHER" id="PTHR42973">
    <property type="entry name" value="BINDING OXIDOREDUCTASE, PUTATIVE (AFU_ORTHOLOGUE AFUA_1G17690)-RELATED"/>
    <property type="match status" value="1"/>
</dbReference>
<comment type="similarity">
    <text evidence="2">Belongs to the oxygen-dependent FAD-linked oxidoreductase family.</text>
</comment>
<gene>
    <name evidence="7" type="ORF">LMG29542_01555</name>
</gene>
<protein>
    <submittedName>
        <fullName evidence="7">6-hydroxy-D-nicotine oxidase</fullName>
        <ecNumber evidence="7">1.5.3.6</ecNumber>
    </submittedName>
</protein>
<organism evidence="7 8">
    <name type="scientific">Paraburkholderia humisilvae</name>
    <dbReference type="NCBI Taxonomy" id="627669"/>
    <lineage>
        <taxon>Bacteria</taxon>
        <taxon>Pseudomonadati</taxon>
        <taxon>Pseudomonadota</taxon>
        <taxon>Betaproteobacteria</taxon>
        <taxon>Burkholderiales</taxon>
        <taxon>Burkholderiaceae</taxon>
        <taxon>Paraburkholderia</taxon>
    </lineage>
</organism>
<dbReference type="PANTHER" id="PTHR42973:SF39">
    <property type="entry name" value="FAD-BINDING PCMH-TYPE DOMAIN-CONTAINING PROTEIN"/>
    <property type="match status" value="1"/>
</dbReference>
<evidence type="ECO:0000256" key="3">
    <source>
        <dbReference type="ARBA" id="ARBA00022630"/>
    </source>
</evidence>
<dbReference type="RefSeq" id="WP_175225880.1">
    <property type="nucleotide sequence ID" value="NZ_CADIKH010000006.1"/>
</dbReference>
<dbReference type="Gene3D" id="3.40.462.20">
    <property type="match status" value="1"/>
</dbReference>
<dbReference type="Proteomes" id="UP000494363">
    <property type="component" value="Unassembled WGS sequence"/>
</dbReference>
<dbReference type="EMBL" id="CADIKH010000006">
    <property type="protein sequence ID" value="CAB3751800.1"/>
    <property type="molecule type" value="Genomic_DNA"/>
</dbReference>
<dbReference type="Gene3D" id="3.30.465.10">
    <property type="match status" value="1"/>
</dbReference>